<dbReference type="InterPro" id="IPR002220">
    <property type="entry name" value="DapA-like"/>
</dbReference>
<proteinExistence type="inferred from homology"/>
<dbReference type="PIRSF" id="PIRSF001365">
    <property type="entry name" value="DHDPS"/>
    <property type="match status" value="1"/>
</dbReference>
<dbReference type="InterPro" id="IPR013785">
    <property type="entry name" value="Aldolase_TIM"/>
</dbReference>
<gene>
    <name evidence="5" type="ORF">O9X88_20375</name>
</gene>
<accession>A0A9X3KS85</accession>
<dbReference type="PANTHER" id="PTHR12128:SF66">
    <property type="entry name" value="4-HYDROXY-2-OXOGLUTARATE ALDOLASE, MITOCHONDRIAL"/>
    <property type="match status" value="1"/>
</dbReference>
<dbReference type="EMBL" id="JAPZLR010000016">
    <property type="protein sequence ID" value="MCZ7939905.1"/>
    <property type="molecule type" value="Genomic_DNA"/>
</dbReference>
<comment type="caution">
    <text evidence="5">The sequence shown here is derived from an EMBL/GenBank/DDBJ whole genome shotgun (WGS) entry which is preliminary data.</text>
</comment>
<dbReference type="SUPFAM" id="SSF51569">
    <property type="entry name" value="Aldolase"/>
    <property type="match status" value="1"/>
</dbReference>
<dbReference type="RefSeq" id="WP_244614291.1">
    <property type="nucleotide sequence ID" value="NZ_JAPZLN010000008.1"/>
</dbReference>
<reference evidence="5" key="1">
    <citation type="submission" date="2022-12" db="EMBL/GenBank/DDBJ databases">
        <title>Draft genome sequences of 22 rhizogenic Agrobacterium biovar 1 strains, the causative agent of hairy root disease.</title>
        <authorList>
            <person name="Kim N."/>
            <person name="Vargas P."/>
            <person name="Rediers H."/>
        </authorList>
    </citation>
    <scope>NUCLEOTIDE SEQUENCE</scope>
    <source>
        <strain evidence="5">ST15.13.006</strain>
    </source>
</reference>
<sequence>MKEALMSKNAHGIVPVMLTPFTPDNQIDWDGLERLVEWYVDNGADALFAVCQSSEMQRLSLDERVSLSRRVVSLAQGRVSVIASGHISDSADDQRTELMAMADTGIDALVLVTNRLDTGDSGTEAFRAGVEKVLNWVPGDLALGLYECPAPYRRLLSDDEFKFCRDTGRFVTLKDVSCDLDTVRRRVAMSADSGFAVVNANAAIAAAAIREGSKGFAGVFTNIHPDLYAWLYKHATEDSPLRRDLEIFLALAAMAESMSYPGIAKTYHTQLGTFRSAHSRVTDYDITERHWAVLDLLNHIHEGTIRFRKAIAQRAGQ</sequence>
<comment type="similarity">
    <text evidence="1 3">Belongs to the DapA family.</text>
</comment>
<dbReference type="GeneID" id="79865382"/>
<dbReference type="CDD" id="cd00408">
    <property type="entry name" value="DHDPS-like"/>
    <property type="match status" value="1"/>
</dbReference>
<dbReference type="AlphaFoldDB" id="A0A9X3KS85"/>
<dbReference type="Gene3D" id="3.20.20.70">
    <property type="entry name" value="Aldolase class I"/>
    <property type="match status" value="1"/>
</dbReference>
<dbReference type="SMART" id="SM01130">
    <property type="entry name" value="DHDPS"/>
    <property type="match status" value="1"/>
</dbReference>
<evidence type="ECO:0000313" key="5">
    <source>
        <dbReference type="EMBL" id="MCZ7939905.1"/>
    </source>
</evidence>
<dbReference type="GO" id="GO:0008840">
    <property type="term" value="F:4-hydroxy-tetrahydrodipicolinate synthase activity"/>
    <property type="evidence" value="ECO:0007669"/>
    <property type="project" value="TreeGrafter"/>
</dbReference>
<feature type="active site" description="Schiff-base intermediate with substrate" evidence="4">
    <location>
        <position position="174"/>
    </location>
</feature>
<feature type="active site" description="Proton donor/acceptor" evidence="4">
    <location>
        <position position="146"/>
    </location>
</feature>
<dbReference type="PANTHER" id="PTHR12128">
    <property type="entry name" value="DIHYDRODIPICOLINATE SYNTHASE"/>
    <property type="match status" value="1"/>
</dbReference>
<organism evidence="5 6">
    <name type="scientific">Agrobacterium salinitolerans</name>
    <dbReference type="NCBI Taxonomy" id="1183413"/>
    <lineage>
        <taxon>Bacteria</taxon>
        <taxon>Pseudomonadati</taxon>
        <taxon>Pseudomonadota</taxon>
        <taxon>Alphaproteobacteria</taxon>
        <taxon>Hyphomicrobiales</taxon>
        <taxon>Rhizobiaceae</taxon>
        <taxon>Rhizobium/Agrobacterium group</taxon>
        <taxon>Agrobacterium</taxon>
    </lineage>
</organism>
<protein>
    <submittedName>
        <fullName evidence="5">Dihydrodipicolinate synthase family protein</fullName>
    </submittedName>
</protein>
<evidence type="ECO:0000313" key="6">
    <source>
        <dbReference type="Proteomes" id="UP001151018"/>
    </source>
</evidence>
<evidence type="ECO:0000256" key="1">
    <source>
        <dbReference type="ARBA" id="ARBA00007592"/>
    </source>
</evidence>
<evidence type="ECO:0000256" key="2">
    <source>
        <dbReference type="ARBA" id="ARBA00023239"/>
    </source>
</evidence>
<evidence type="ECO:0000256" key="3">
    <source>
        <dbReference type="PIRNR" id="PIRNR001365"/>
    </source>
</evidence>
<dbReference type="Pfam" id="PF00701">
    <property type="entry name" value="DHDPS"/>
    <property type="match status" value="1"/>
</dbReference>
<name>A0A9X3KS85_9HYPH</name>
<dbReference type="Proteomes" id="UP001151018">
    <property type="component" value="Unassembled WGS sequence"/>
</dbReference>
<evidence type="ECO:0000256" key="4">
    <source>
        <dbReference type="PIRSR" id="PIRSR001365-1"/>
    </source>
</evidence>
<keyword evidence="2 3" id="KW-0456">Lyase</keyword>